<evidence type="ECO:0000256" key="15">
    <source>
        <dbReference type="ARBA" id="ARBA00032605"/>
    </source>
</evidence>
<evidence type="ECO:0000313" key="22">
    <source>
        <dbReference type="Proteomes" id="UP000064967"/>
    </source>
</evidence>
<evidence type="ECO:0000256" key="14">
    <source>
        <dbReference type="ARBA" id="ARBA00025228"/>
    </source>
</evidence>
<dbReference type="Proteomes" id="UP000064967">
    <property type="component" value="Chromosome"/>
</dbReference>
<dbReference type="GO" id="GO:0009236">
    <property type="term" value="P:cobalamin biosynthetic process"/>
    <property type="evidence" value="ECO:0007669"/>
    <property type="project" value="UniProtKB-UniRule"/>
</dbReference>
<comment type="subcellular location">
    <subcellularLocation>
        <location evidence="2 19">Cell membrane</location>
        <topology evidence="2 19">Multi-pass membrane protein</topology>
    </subcellularLocation>
</comment>
<evidence type="ECO:0000256" key="9">
    <source>
        <dbReference type="ARBA" id="ARBA00022679"/>
    </source>
</evidence>
<evidence type="ECO:0000313" key="21">
    <source>
        <dbReference type="EMBL" id="AKV02214.1"/>
    </source>
</evidence>
<evidence type="ECO:0000256" key="19">
    <source>
        <dbReference type="HAMAP-Rule" id="MF_00719"/>
    </source>
</evidence>
<comment type="catalytic activity">
    <reaction evidence="18 19">
        <text>alpha-ribazole 5'-phosphate + adenosylcob(III)inamide-GDP = adenosylcob(III)alamin 5'-phosphate + GMP + H(+)</text>
        <dbReference type="Rhea" id="RHEA:23560"/>
        <dbReference type="ChEBI" id="CHEBI:15378"/>
        <dbReference type="ChEBI" id="CHEBI:57918"/>
        <dbReference type="ChEBI" id="CHEBI:58115"/>
        <dbReference type="ChEBI" id="CHEBI:60487"/>
        <dbReference type="ChEBI" id="CHEBI:60493"/>
        <dbReference type="EC" id="2.7.8.26"/>
    </reaction>
</comment>
<name>A0A0K1Q910_9BACT</name>
<keyword evidence="11 19" id="KW-0460">Magnesium</keyword>
<evidence type="ECO:0000256" key="7">
    <source>
        <dbReference type="ARBA" id="ARBA00022475"/>
    </source>
</evidence>
<keyword evidence="12 19" id="KW-1133">Transmembrane helix</keyword>
<evidence type="ECO:0000256" key="13">
    <source>
        <dbReference type="ARBA" id="ARBA00023136"/>
    </source>
</evidence>
<dbReference type="RefSeq" id="WP_240488789.1">
    <property type="nucleotide sequence ID" value="NZ_CP012333.1"/>
</dbReference>
<feature type="region of interest" description="Disordered" evidence="20">
    <location>
        <begin position="1"/>
        <end position="30"/>
    </location>
</feature>
<evidence type="ECO:0000256" key="1">
    <source>
        <dbReference type="ARBA" id="ARBA00001946"/>
    </source>
</evidence>
<accession>A0A0K1Q910</accession>
<evidence type="ECO:0000256" key="4">
    <source>
        <dbReference type="ARBA" id="ARBA00010561"/>
    </source>
</evidence>
<evidence type="ECO:0000256" key="11">
    <source>
        <dbReference type="ARBA" id="ARBA00022842"/>
    </source>
</evidence>
<dbReference type="PATRIC" id="fig|1391654.3.peg.8995"/>
<evidence type="ECO:0000256" key="8">
    <source>
        <dbReference type="ARBA" id="ARBA00022573"/>
    </source>
</evidence>
<dbReference type="STRING" id="1391654.AKJ09_08877"/>
<dbReference type="EMBL" id="CP012333">
    <property type="protein sequence ID" value="AKV02214.1"/>
    <property type="molecule type" value="Genomic_DNA"/>
</dbReference>
<protein>
    <recommendedName>
        <fullName evidence="6 19">Adenosylcobinamide-GDP ribazoletransferase</fullName>
        <ecNumber evidence="5 19">2.7.8.26</ecNumber>
    </recommendedName>
    <alternativeName>
        <fullName evidence="16 19">Cobalamin synthase</fullName>
    </alternativeName>
    <alternativeName>
        <fullName evidence="15 19">Cobalamin-5'-phosphate synthase</fullName>
    </alternativeName>
</protein>
<proteinExistence type="inferred from homology"/>
<dbReference type="PANTHER" id="PTHR34148:SF1">
    <property type="entry name" value="ADENOSYLCOBINAMIDE-GDP RIBAZOLETRANSFERASE"/>
    <property type="match status" value="1"/>
</dbReference>
<keyword evidence="8 19" id="KW-0169">Cobalamin biosynthesis</keyword>
<comment type="pathway">
    <text evidence="3 19">Cofactor biosynthesis; adenosylcobalamin biosynthesis; adenosylcobalamin from cob(II)yrinate a,c-diamide: step 7/7.</text>
</comment>
<reference evidence="21 22" key="1">
    <citation type="submission" date="2015-08" db="EMBL/GenBank/DDBJ databases">
        <authorList>
            <person name="Babu N.S."/>
            <person name="Beckwith C.J."/>
            <person name="Beseler K.G."/>
            <person name="Brison A."/>
            <person name="Carone J.V."/>
            <person name="Caskin T.P."/>
            <person name="Diamond M."/>
            <person name="Durham M.E."/>
            <person name="Foxe J.M."/>
            <person name="Go M."/>
            <person name="Henderson B.A."/>
            <person name="Jones I.B."/>
            <person name="McGettigan J.A."/>
            <person name="Micheletti S.J."/>
            <person name="Nasrallah M.E."/>
            <person name="Ortiz D."/>
            <person name="Piller C.R."/>
            <person name="Privatt S.R."/>
            <person name="Schneider S.L."/>
            <person name="Sharp S."/>
            <person name="Smith T.C."/>
            <person name="Stanton J.D."/>
            <person name="Ullery H.E."/>
            <person name="Wilson R.J."/>
            <person name="Serrano M.G."/>
            <person name="Buck G."/>
            <person name="Lee V."/>
            <person name="Wang Y."/>
            <person name="Carvalho R."/>
            <person name="Voegtly L."/>
            <person name="Shi R."/>
            <person name="Duckworth R."/>
            <person name="Johnson A."/>
            <person name="Loviza R."/>
            <person name="Walstead R."/>
            <person name="Shah Z."/>
            <person name="Kiflezghi M."/>
            <person name="Wade K."/>
            <person name="Ball S.L."/>
            <person name="Bradley K.W."/>
            <person name="Asai D.J."/>
            <person name="Bowman C.A."/>
            <person name="Russell D.A."/>
            <person name="Pope W.H."/>
            <person name="Jacobs-Sera D."/>
            <person name="Hendrix R.W."/>
            <person name="Hatfull G.F."/>
        </authorList>
    </citation>
    <scope>NUCLEOTIDE SEQUENCE [LARGE SCALE GENOMIC DNA]</scope>
    <source>
        <strain evidence="21 22">DSM 27648</strain>
    </source>
</reference>
<dbReference type="Pfam" id="PF02654">
    <property type="entry name" value="CobS"/>
    <property type="match status" value="1"/>
</dbReference>
<keyword evidence="13 19" id="KW-0472">Membrane</keyword>
<dbReference type="InterPro" id="IPR003805">
    <property type="entry name" value="CobS"/>
</dbReference>
<dbReference type="KEGG" id="llu:AKJ09_08877"/>
<feature type="transmembrane region" description="Helical" evidence="19">
    <location>
        <begin position="63"/>
        <end position="83"/>
    </location>
</feature>
<keyword evidence="9 19" id="KW-0808">Transferase</keyword>
<keyword evidence="22" id="KW-1185">Reference proteome</keyword>
<dbReference type="HAMAP" id="MF_00719">
    <property type="entry name" value="CobS"/>
    <property type="match status" value="1"/>
</dbReference>
<dbReference type="GO" id="GO:0005886">
    <property type="term" value="C:plasma membrane"/>
    <property type="evidence" value="ECO:0007669"/>
    <property type="project" value="UniProtKB-SubCell"/>
</dbReference>
<comment type="similarity">
    <text evidence="4 19">Belongs to the CobS family.</text>
</comment>
<comment type="caution">
    <text evidence="19">Lacks conserved residue(s) required for the propagation of feature annotation.</text>
</comment>
<dbReference type="EC" id="2.7.8.26" evidence="5 19"/>
<keyword evidence="7 19" id="KW-1003">Cell membrane</keyword>
<dbReference type="UniPathway" id="UPA00148">
    <property type="reaction ID" value="UER00238"/>
</dbReference>
<evidence type="ECO:0000256" key="18">
    <source>
        <dbReference type="ARBA" id="ARBA00049504"/>
    </source>
</evidence>
<organism evidence="21 22">
    <name type="scientific">Labilithrix luteola</name>
    <dbReference type="NCBI Taxonomy" id="1391654"/>
    <lineage>
        <taxon>Bacteria</taxon>
        <taxon>Pseudomonadati</taxon>
        <taxon>Myxococcota</taxon>
        <taxon>Polyangia</taxon>
        <taxon>Polyangiales</taxon>
        <taxon>Labilitrichaceae</taxon>
        <taxon>Labilithrix</taxon>
    </lineage>
</organism>
<comment type="catalytic activity">
    <reaction evidence="17 19">
        <text>alpha-ribazole + adenosylcob(III)inamide-GDP = adenosylcob(III)alamin + GMP + H(+)</text>
        <dbReference type="Rhea" id="RHEA:16049"/>
        <dbReference type="ChEBI" id="CHEBI:10329"/>
        <dbReference type="ChEBI" id="CHEBI:15378"/>
        <dbReference type="ChEBI" id="CHEBI:18408"/>
        <dbReference type="ChEBI" id="CHEBI:58115"/>
        <dbReference type="ChEBI" id="CHEBI:60487"/>
        <dbReference type="EC" id="2.7.8.26"/>
    </reaction>
</comment>
<evidence type="ECO:0000256" key="3">
    <source>
        <dbReference type="ARBA" id="ARBA00004663"/>
    </source>
</evidence>
<evidence type="ECO:0000256" key="6">
    <source>
        <dbReference type="ARBA" id="ARBA00015850"/>
    </source>
</evidence>
<dbReference type="AlphaFoldDB" id="A0A0K1Q910"/>
<dbReference type="GO" id="GO:0051073">
    <property type="term" value="F:adenosylcobinamide-GDP ribazoletransferase activity"/>
    <property type="evidence" value="ECO:0007669"/>
    <property type="project" value="UniProtKB-UniRule"/>
</dbReference>
<feature type="transmembrane region" description="Helical" evidence="19">
    <location>
        <begin position="88"/>
        <end position="106"/>
    </location>
</feature>
<evidence type="ECO:0000256" key="12">
    <source>
        <dbReference type="ARBA" id="ARBA00022989"/>
    </source>
</evidence>
<feature type="transmembrane region" description="Helical" evidence="19">
    <location>
        <begin position="222"/>
        <end position="247"/>
    </location>
</feature>
<keyword evidence="10 19" id="KW-0812">Transmembrane</keyword>
<comment type="function">
    <text evidence="14 19">Joins adenosylcobinamide-GDP and alpha-ribazole to generate adenosylcobalamin (Ado-cobalamin). Also synthesizes adenosylcobalamin 5'-phosphate from adenosylcobinamide-GDP and alpha-ribazole 5'-phosphate.</text>
</comment>
<evidence type="ECO:0000256" key="16">
    <source>
        <dbReference type="ARBA" id="ARBA00032853"/>
    </source>
</evidence>
<evidence type="ECO:0000256" key="5">
    <source>
        <dbReference type="ARBA" id="ARBA00013200"/>
    </source>
</evidence>
<evidence type="ECO:0000256" key="17">
    <source>
        <dbReference type="ARBA" id="ARBA00048623"/>
    </source>
</evidence>
<gene>
    <name evidence="19" type="primary">cobS</name>
    <name evidence="21" type="ORF">AKJ09_08877</name>
</gene>
<comment type="cofactor">
    <cofactor evidence="1 19">
        <name>Mg(2+)</name>
        <dbReference type="ChEBI" id="CHEBI:18420"/>
    </cofactor>
</comment>
<dbReference type="PANTHER" id="PTHR34148">
    <property type="entry name" value="ADENOSYLCOBINAMIDE-GDP RIBAZOLETRANSFERASE"/>
    <property type="match status" value="1"/>
</dbReference>
<evidence type="ECO:0000256" key="20">
    <source>
        <dbReference type="SAM" id="MobiDB-lite"/>
    </source>
</evidence>
<sequence length="283" mass="29702">MKSAESLEAPRDDVAPASRESPAHPSPRTPSFVRGMRAAFVFLTRVPVGGFPYARADWSWATAHFPLVGLVLGAALGGTFVLLRPVGALPAAALTIGLSLLVTGAFHEDGLADTSDALGGAYDRENVLRILKDSRVGSFGAVALCFSFVTRAALLAELHGSRPVEAIGAVALVGSLARAVPLWQMVRAPYATEQGSKSRDVVRAEPSRAAIGTGYPLVLGGVLAWCGVLSPLRLVAAAIACLVVGAVTEWRYRRRVGGITGDFLGATEQLCEIAIFAVLVWRS</sequence>
<evidence type="ECO:0000256" key="2">
    <source>
        <dbReference type="ARBA" id="ARBA00004651"/>
    </source>
</evidence>
<evidence type="ECO:0000256" key="10">
    <source>
        <dbReference type="ARBA" id="ARBA00022692"/>
    </source>
</evidence>
<dbReference type="GO" id="GO:0008818">
    <property type="term" value="F:cobalamin 5'-phosphate synthase activity"/>
    <property type="evidence" value="ECO:0007669"/>
    <property type="project" value="UniProtKB-UniRule"/>
</dbReference>